<accession>A2YR11</accession>
<dbReference type="InterPro" id="IPR022146">
    <property type="entry name" value="DUF3678"/>
</dbReference>
<evidence type="ECO:0000313" key="2">
    <source>
        <dbReference type="EMBL" id="EAZ05522.1"/>
    </source>
</evidence>
<dbReference type="Proteomes" id="UP000007015">
    <property type="component" value="Chromosome 8"/>
</dbReference>
<reference evidence="2 3" key="1">
    <citation type="journal article" date="2005" name="PLoS Biol.">
        <title>The genomes of Oryza sativa: a history of duplications.</title>
        <authorList>
            <person name="Yu J."/>
            <person name="Wang J."/>
            <person name="Lin W."/>
            <person name="Li S."/>
            <person name="Li H."/>
            <person name="Zhou J."/>
            <person name="Ni P."/>
            <person name="Dong W."/>
            <person name="Hu S."/>
            <person name="Zeng C."/>
            <person name="Zhang J."/>
            <person name="Zhang Y."/>
            <person name="Li R."/>
            <person name="Xu Z."/>
            <person name="Li S."/>
            <person name="Li X."/>
            <person name="Zheng H."/>
            <person name="Cong L."/>
            <person name="Lin L."/>
            <person name="Yin J."/>
            <person name="Geng J."/>
            <person name="Li G."/>
            <person name="Shi J."/>
            <person name="Liu J."/>
            <person name="Lv H."/>
            <person name="Li J."/>
            <person name="Wang J."/>
            <person name="Deng Y."/>
            <person name="Ran L."/>
            <person name="Shi X."/>
            <person name="Wang X."/>
            <person name="Wu Q."/>
            <person name="Li C."/>
            <person name="Ren X."/>
            <person name="Wang J."/>
            <person name="Wang X."/>
            <person name="Li D."/>
            <person name="Liu D."/>
            <person name="Zhang X."/>
            <person name="Ji Z."/>
            <person name="Zhao W."/>
            <person name="Sun Y."/>
            <person name="Zhang Z."/>
            <person name="Bao J."/>
            <person name="Han Y."/>
            <person name="Dong L."/>
            <person name="Ji J."/>
            <person name="Chen P."/>
            <person name="Wu S."/>
            <person name="Liu J."/>
            <person name="Xiao Y."/>
            <person name="Bu D."/>
            <person name="Tan J."/>
            <person name="Yang L."/>
            <person name="Ye C."/>
            <person name="Zhang J."/>
            <person name="Xu J."/>
            <person name="Zhou Y."/>
            <person name="Yu Y."/>
            <person name="Zhang B."/>
            <person name="Zhuang S."/>
            <person name="Wei H."/>
            <person name="Liu B."/>
            <person name="Lei M."/>
            <person name="Yu H."/>
            <person name="Li Y."/>
            <person name="Xu H."/>
            <person name="Wei S."/>
            <person name="He X."/>
            <person name="Fang L."/>
            <person name="Zhang Z."/>
            <person name="Zhang Y."/>
            <person name="Huang X."/>
            <person name="Su Z."/>
            <person name="Tong W."/>
            <person name="Li J."/>
            <person name="Tong Z."/>
            <person name="Li S."/>
            <person name="Ye J."/>
            <person name="Wang L."/>
            <person name="Fang L."/>
            <person name="Lei T."/>
            <person name="Chen C."/>
            <person name="Chen H."/>
            <person name="Xu Z."/>
            <person name="Li H."/>
            <person name="Huang H."/>
            <person name="Zhang F."/>
            <person name="Xu H."/>
            <person name="Li N."/>
            <person name="Zhao C."/>
            <person name="Li S."/>
            <person name="Dong L."/>
            <person name="Huang Y."/>
            <person name="Li L."/>
            <person name="Xi Y."/>
            <person name="Qi Q."/>
            <person name="Li W."/>
            <person name="Zhang B."/>
            <person name="Hu W."/>
            <person name="Zhang Y."/>
            <person name="Tian X."/>
            <person name="Jiao Y."/>
            <person name="Liang X."/>
            <person name="Jin J."/>
            <person name="Gao L."/>
            <person name="Zheng W."/>
            <person name="Hao B."/>
            <person name="Liu S."/>
            <person name="Wang W."/>
            <person name="Yuan L."/>
            <person name="Cao M."/>
            <person name="McDermott J."/>
            <person name="Samudrala R."/>
            <person name="Wang J."/>
            <person name="Wong G.K."/>
            <person name="Yang H."/>
        </authorList>
    </citation>
    <scope>NUCLEOTIDE SEQUENCE [LARGE SCALE GENOMIC DNA]</scope>
    <source>
        <strain evidence="3">cv. 93-11</strain>
    </source>
</reference>
<keyword evidence="3" id="KW-1185">Reference proteome</keyword>
<proteinExistence type="predicted"/>
<feature type="region of interest" description="Disordered" evidence="1">
    <location>
        <begin position="1"/>
        <end position="58"/>
    </location>
</feature>
<dbReference type="HOGENOM" id="CLU_864323_0_0_1"/>
<dbReference type="Pfam" id="PF12435">
    <property type="entry name" value="DUF3678"/>
    <property type="match status" value="1"/>
</dbReference>
<protein>
    <submittedName>
        <fullName evidence="2">Uncharacterized protein</fullName>
    </submittedName>
</protein>
<dbReference type="AlphaFoldDB" id="A2YR11"/>
<organism evidence="2 3">
    <name type="scientific">Oryza sativa subsp. indica</name>
    <name type="common">Rice</name>
    <dbReference type="NCBI Taxonomy" id="39946"/>
    <lineage>
        <taxon>Eukaryota</taxon>
        <taxon>Viridiplantae</taxon>
        <taxon>Streptophyta</taxon>
        <taxon>Embryophyta</taxon>
        <taxon>Tracheophyta</taxon>
        <taxon>Spermatophyta</taxon>
        <taxon>Magnoliopsida</taxon>
        <taxon>Liliopsida</taxon>
        <taxon>Poales</taxon>
        <taxon>Poaceae</taxon>
        <taxon>BOP clade</taxon>
        <taxon>Oryzoideae</taxon>
        <taxon>Oryzeae</taxon>
        <taxon>Oryzinae</taxon>
        <taxon>Oryza</taxon>
        <taxon>Oryza sativa</taxon>
    </lineage>
</organism>
<dbReference type="Gramene" id="BGIOSGA027692-TA">
    <property type="protein sequence ID" value="BGIOSGA027692-PA"/>
    <property type="gene ID" value="BGIOSGA027692"/>
</dbReference>
<evidence type="ECO:0000256" key="1">
    <source>
        <dbReference type="SAM" id="MobiDB-lite"/>
    </source>
</evidence>
<gene>
    <name evidence="2" type="ORF">OsI_27740</name>
</gene>
<name>A2YR11_ORYSI</name>
<evidence type="ECO:0000313" key="3">
    <source>
        <dbReference type="Proteomes" id="UP000007015"/>
    </source>
</evidence>
<sequence length="322" mass="34887">MCVAGSPLHRRAAPNGAPDIATPVPVAPDATGLLDSATTTWRPQRRRPTSAPPRRHLEDASRALRLTTAGRHQAPAASAPAAQGLLPLFQAPPPHLQAATIAALGRWSSYLYMATNVVVQAVGPATSSSMIHRQRRCISLDYISLFSSNCALLRQFSLYAVLTPRPSWKPSLLASLLQHWHMIHGGPLPRPRYWQHRCMHSSRVVPGSGKPSVTSRPSRFDYISSSASSSSTTVAIVSPSSSPAPLVHDTLPCVHDHSTTPHALPAARLPRHQLPDFGYIDHDYSTHGYLDHGSLAPIALATSTTTQRAIIRINEHSCQFLL</sequence>
<dbReference type="EMBL" id="CM000133">
    <property type="protein sequence ID" value="EAZ05522.1"/>
    <property type="molecule type" value="Genomic_DNA"/>
</dbReference>